<dbReference type="Pfam" id="PF00583">
    <property type="entry name" value="Acetyltransf_1"/>
    <property type="match status" value="1"/>
</dbReference>
<name>A0A644X6G6_9ZZZZ</name>
<reference evidence="2" key="1">
    <citation type="submission" date="2019-08" db="EMBL/GenBank/DDBJ databases">
        <authorList>
            <person name="Kucharzyk K."/>
            <person name="Murdoch R.W."/>
            <person name="Higgins S."/>
            <person name="Loffler F."/>
        </authorList>
    </citation>
    <scope>NUCLEOTIDE SEQUENCE</scope>
</reference>
<dbReference type="InterPro" id="IPR000182">
    <property type="entry name" value="GNAT_dom"/>
</dbReference>
<dbReference type="PROSITE" id="PS51186">
    <property type="entry name" value="GNAT"/>
    <property type="match status" value="1"/>
</dbReference>
<dbReference type="CDD" id="cd04301">
    <property type="entry name" value="NAT_SF"/>
    <property type="match status" value="1"/>
</dbReference>
<organism evidence="2">
    <name type="scientific">bioreactor metagenome</name>
    <dbReference type="NCBI Taxonomy" id="1076179"/>
    <lineage>
        <taxon>unclassified sequences</taxon>
        <taxon>metagenomes</taxon>
        <taxon>ecological metagenomes</taxon>
    </lineage>
</organism>
<dbReference type="EMBL" id="VSSQ01001625">
    <property type="protein sequence ID" value="MPM09893.1"/>
    <property type="molecule type" value="Genomic_DNA"/>
</dbReference>
<accession>A0A644X6G6</accession>
<gene>
    <name evidence="2" type="ORF">SDC9_56216</name>
</gene>
<dbReference type="SUPFAM" id="SSF55729">
    <property type="entry name" value="Acyl-CoA N-acyltransferases (Nat)"/>
    <property type="match status" value="1"/>
</dbReference>
<proteinExistence type="predicted"/>
<dbReference type="GO" id="GO:0016747">
    <property type="term" value="F:acyltransferase activity, transferring groups other than amino-acyl groups"/>
    <property type="evidence" value="ECO:0007669"/>
    <property type="project" value="InterPro"/>
</dbReference>
<sequence length="278" mass="30829">MAEIKARPARREDMPRLLEIEKAALPSLQYLAAVEDLFFDTSNGELVVVDVDGVPAGFGRITVQPDLSGWFETARVDPAMQKMGVGAALWDRRLKICNERELIAVRMYTTFENEGSKKLAYRNKLDIAMFGREYSLPLAGVEAPTAPDFKQVTKPDEADAALLPYVLDYKGYYIANRTFYAANPATTAWLAGDGKVYAKDDAAMVCGSRYLHHTALHFGLMGGNLDDCISFAIAKGKEQGVPKIVTMIDKEDEKRAQVLTARGFVMSPSNIIMMERML</sequence>
<comment type="caution">
    <text evidence="2">The sequence shown here is derived from an EMBL/GenBank/DDBJ whole genome shotgun (WGS) entry which is preliminary data.</text>
</comment>
<evidence type="ECO:0000259" key="1">
    <source>
        <dbReference type="PROSITE" id="PS51186"/>
    </source>
</evidence>
<dbReference type="Gene3D" id="3.40.630.30">
    <property type="match status" value="1"/>
</dbReference>
<dbReference type="InterPro" id="IPR016181">
    <property type="entry name" value="Acyl_CoA_acyltransferase"/>
</dbReference>
<dbReference type="AlphaFoldDB" id="A0A644X6G6"/>
<feature type="domain" description="N-acetyltransferase" evidence="1">
    <location>
        <begin position="4"/>
        <end position="147"/>
    </location>
</feature>
<evidence type="ECO:0000313" key="2">
    <source>
        <dbReference type="EMBL" id="MPM09893.1"/>
    </source>
</evidence>
<protein>
    <recommendedName>
        <fullName evidence="1">N-acetyltransferase domain-containing protein</fullName>
    </recommendedName>
</protein>